<name>A0AA85KFZ3_TRIRE</name>
<dbReference type="Proteomes" id="UP000050795">
    <property type="component" value="Unassembled WGS sequence"/>
</dbReference>
<evidence type="ECO:0000256" key="11">
    <source>
        <dbReference type="SAM" id="SignalP"/>
    </source>
</evidence>
<evidence type="ECO:0000256" key="2">
    <source>
        <dbReference type="ARBA" id="ARBA00022692"/>
    </source>
</evidence>
<feature type="compositionally biased region" description="Low complexity" evidence="9">
    <location>
        <begin position="1778"/>
        <end position="1801"/>
    </location>
</feature>
<evidence type="ECO:0000256" key="10">
    <source>
        <dbReference type="SAM" id="Phobius"/>
    </source>
</evidence>
<dbReference type="WBParaSite" id="TREG1_84190.1">
    <property type="protein sequence ID" value="TREG1_84190.1"/>
    <property type="gene ID" value="TREG1_84190"/>
</dbReference>
<dbReference type="SUPFAM" id="SSF49313">
    <property type="entry name" value="Cadherin-like"/>
    <property type="match status" value="6"/>
</dbReference>
<feature type="domain" description="Cadherin" evidence="12">
    <location>
        <begin position="227"/>
        <end position="382"/>
    </location>
</feature>
<reference evidence="14" key="2">
    <citation type="submission" date="2023-11" db="UniProtKB">
        <authorList>
            <consortium name="WormBaseParasite"/>
        </authorList>
    </citation>
    <scope>IDENTIFICATION</scope>
</reference>
<dbReference type="GO" id="GO:0005886">
    <property type="term" value="C:plasma membrane"/>
    <property type="evidence" value="ECO:0007669"/>
    <property type="project" value="InterPro"/>
</dbReference>
<dbReference type="PROSITE" id="PS00232">
    <property type="entry name" value="CADHERIN_1"/>
    <property type="match status" value="3"/>
</dbReference>
<evidence type="ECO:0000256" key="1">
    <source>
        <dbReference type="ARBA" id="ARBA00004370"/>
    </source>
</evidence>
<feature type="region of interest" description="Disordered" evidence="9">
    <location>
        <begin position="1746"/>
        <end position="1805"/>
    </location>
</feature>
<dbReference type="SMART" id="SM00112">
    <property type="entry name" value="CA"/>
    <property type="match status" value="7"/>
</dbReference>
<dbReference type="GO" id="GO:0005509">
    <property type="term" value="F:calcium ion binding"/>
    <property type="evidence" value="ECO:0007669"/>
    <property type="project" value="UniProtKB-UniRule"/>
</dbReference>
<dbReference type="InterPro" id="IPR020894">
    <property type="entry name" value="Cadherin_CS"/>
</dbReference>
<evidence type="ECO:0000256" key="8">
    <source>
        <dbReference type="PROSITE-ProRule" id="PRU00043"/>
    </source>
</evidence>
<evidence type="ECO:0000256" key="6">
    <source>
        <dbReference type="ARBA" id="ARBA00022989"/>
    </source>
</evidence>
<feature type="domain" description="Cadherin" evidence="12">
    <location>
        <begin position="556"/>
        <end position="715"/>
    </location>
</feature>
<feature type="chain" id="PRO_5041707719" description="Cadherin domain-containing protein" evidence="11">
    <location>
        <begin position="22"/>
        <end position="1834"/>
    </location>
</feature>
<comment type="subcellular location">
    <subcellularLocation>
        <location evidence="1">Membrane</location>
    </subcellularLocation>
</comment>
<evidence type="ECO:0000313" key="14">
    <source>
        <dbReference type="WBParaSite" id="TREG1_84190.1"/>
    </source>
</evidence>
<keyword evidence="11" id="KW-0732">Signal</keyword>
<dbReference type="InterPro" id="IPR002126">
    <property type="entry name" value="Cadherin-like_dom"/>
</dbReference>
<reference evidence="13" key="1">
    <citation type="submission" date="2022-06" db="EMBL/GenBank/DDBJ databases">
        <authorList>
            <person name="Berger JAMES D."/>
            <person name="Berger JAMES D."/>
        </authorList>
    </citation>
    <scope>NUCLEOTIDE SEQUENCE [LARGE SCALE GENOMIC DNA]</scope>
</reference>
<keyword evidence="6 10" id="KW-1133">Transmembrane helix</keyword>
<dbReference type="PROSITE" id="PS50268">
    <property type="entry name" value="CADHERIN_2"/>
    <property type="match status" value="7"/>
</dbReference>
<dbReference type="Gene3D" id="2.60.40.60">
    <property type="entry name" value="Cadherins"/>
    <property type="match status" value="8"/>
</dbReference>
<feature type="domain" description="Cadherin" evidence="12">
    <location>
        <begin position="717"/>
        <end position="849"/>
    </location>
</feature>
<feature type="domain" description="Cadherin" evidence="12">
    <location>
        <begin position="23"/>
        <end position="195"/>
    </location>
</feature>
<evidence type="ECO:0000259" key="12">
    <source>
        <dbReference type="PROSITE" id="PS50268"/>
    </source>
</evidence>
<feature type="domain" description="Cadherin" evidence="12">
    <location>
        <begin position="408"/>
        <end position="518"/>
    </location>
</feature>
<dbReference type="CDD" id="cd11304">
    <property type="entry name" value="Cadherin_repeat"/>
    <property type="match status" value="7"/>
</dbReference>
<keyword evidence="4 8" id="KW-0106">Calcium</keyword>
<evidence type="ECO:0000256" key="4">
    <source>
        <dbReference type="ARBA" id="ARBA00022837"/>
    </source>
</evidence>
<dbReference type="PRINTS" id="PR00205">
    <property type="entry name" value="CADHERIN"/>
</dbReference>
<keyword evidence="3" id="KW-0677">Repeat</keyword>
<accession>A0AA85KFZ3</accession>
<feature type="domain" description="Cadherin" evidence="12">
    <location>
        <begin position="850"/>
        <end position="1101"/>
    </location>
</feature>
<feature type="region of interest" description="Disordered" evidence="9">
    <location>
        <begin position="1517"/>
        <end position="1543"/>
    </location>
</feature>
<feature type="signal peptide" evidence="11">
    <location>
        <begin position="1"/>
        <end position="21"/>
    </location>
</feature>
<dbReference type="Pfam" id="PF00028">
    <property type="entry name" value="Cadherin"/>
    <property type="match status" value="3"/>
</dbReference>
<feature type="compositionally biased region" description="Low complexity" evidence="9">
    <location>
        <begin position="1518"/>
        <end position="1536"/>
    </location>
</feature>
<protein>
    <recommendedName>
        <fullName evidence="12">Cadherin domain-containing protein</fullName>
    </recommendedName>
</protein>
<keyword evidence="2 10" id="KW-0812">Transmembrane</keyword>
<dbReference type="Pfam" id="PF08266">
    <property type="entry name" value="Cadherin_2"/>
    <property type="match status" value="1"/>
</dbReference>
<dbReference type="PANTHER" id="PTHR24026">
    <property type="entry name" value="FAT ATYPICAL CADHERIN-RELATED"/>
    <property type="match status" value="1"/>
</dbReference>
<dbReference type="InterPro" id="IPR013164">
    <property type="entry name" value="Cadherin_N"/>
</dbReference>
<proteinExistence type="predicted"/>
<evidence type="ECO:0000313" key="13">
    <source>
        <dbReference type="Proteomes" id="UP000050795"/>
    </source>
</evidence>
<evidence type="ECO:0000256" key="9">
    <source>
        <dbReference type="SAM" id="MobiDB-lite"/>
    </source>
</evidence>
<keyword evidence="7 10" id="KW-0472">Membrane</keyword>
<evidence type="ECO:0000256" key="7">
    <source>
        <dbReference type="ARBA" id="ARBA00023136"/>
    </source>
</evidence>
<dbReference type="GO" id="GO:0007156">
    <property type="term" value="P:homophilic cell adhesion via plasma membrane adhesion molecules"/>
    <property type="evidence" value="ECO:0007669"/>
    <property type="project" value="InterPro"/>
</dbReference>
<feature type="transmembrane region" description="Helical" evidence="10">
    <location>
        <begin position="1267"/>
        <end position="1291"/>
    </location>
</feature>
<dbReference type="InterPro" id="IPR015919">
    <property type="entry name" value="Cadherin-like_sf"/>
</dbReference>
<evidence type="ECO:0000256" key="5">
    <source>
        <dbReference type="ARBA" id="ARBA00022889"/>
    </source>
</evidence>
<keyword evidence="13" id="KW-1185">Reference proteome</keyword>
<organism evidence="13 14">
    <name type="scientific">Trichobilharzia regenti</name>
    <name type="common">Nasal bird schistosome</name>
    <dbReference type="NCBI Taxonomy" id="157069"/>
    <lineage>
        <taxon>Eukaryota</taxon>
        <taxon>Metazoa</taxon>
        <taxon>Spiralia</taxon>
        <taxon>Lophotrochozoa</taxon>
        <taxon>Platyhelminthes</taxon>
        <taxon>Trematoda</taxon>
        <taxon>Digenea</taxon>
        <taxon>Strigeidida</taxon>
        <taxon>Schistosomatoidea</taxon>
        <taxon>Schistosomatidae</taxon>
        <taxon>Trichobilharzia</taxon>
    </lineage>
</organism>
<sequence length="1834" mass="204394">MMNIILTSVSLYILFNLTVQSISDIPLRVDIVEESPIGSIVPRIAEYLEQLISREQIKGLTQTFQLINSGTFSNLFTLDPHTGQLIISGRIDRESLCSSWDGTSTASSSVSSISSSGSTVASQRDANKMNGKFISDFPNSSPNECIQPLNILMTTKPHHTTLTGGNEKYSESSVQTSRILLHVIIHDINDNAPRWHETNMLHVSFVEIPSPPNTNGWNTVQSILRPINENDAIRSAKSIDRAYDPDLGSNGTVVYRLVGPGADYFRLSDNVNRISNNNNNQNNNNQYHMQSGPDLLIHRKTNDLTMDVYHTSNNLNTLTSTYDTSLQIWPILPLDRETKDFSGQGGIYNLTLLASDLGNPPKTTSIPLLVTLIDVNDHVPQFHNPLNPYEVSSQLNSNNNNPELNYVIYRPLNGNLRETLPIGSFVLQVNATDQDDGLHSKLIYGYCPCDRNIAQNYFKIDAHTGRITVNNALDYDNGPRQFRFKVIAKDSAPEPYTLTGTAIVEIMLADENDETPQINVMLLQPNSGSDSLQLSNHHHSFLLNQKNTIHPDGAKLLREYTTTISENPQPETVIAYVQVYDPDHHGQDHIHCRLGPTDNFTLQYDPSSSSTSLASVSDATSSLAGSNSLLYFSKSNSIYDHSLQQSSRNIIQNKQDYRLITGTRLTELSSSYSRLDRETTPVQTVTLTCTDSVGNSAYVLIKIQLSDLNDNPPQFVNNAHFVFQIPENQELPGNKPIWLGRTIAVDYDQGINSVITYRLESAGSHEDKDYVGSDSETNSITAGGINSVFELNPQTGDLYVKVVFDRETAPNDGVYQLKVLAVDGGEPSLTGTAQVEVFILDINDWAPQFTREVYTFSVPENLRIHEIVGEVEAIDRDADSKGKITYQLLTHSYQPVNEISDWSTQPNDQYITRRLYSRSSEVEINKAISPTGNISELKNTSADELIRDKRFNSTSKQPIEPADQITEEKLVTPHIPNTKTETFREEVRPAKKINHSHSDRSPTLINYFAVDRLTGKIRLIRSLDRESIAFFTIEIVAIDSAPVSPITSLRQIDSILSPPDARNNNSFTSQSASYTPVQKSLSSTATVVIAVTDVNDNPPIFRRPNTSTAIQLSLHETLGRQLLTLEATDADEGENARITYQIRSEVPRPPGGSGTGHFAIDESSGMLFLARPLNNTITHRFVVEACDGGSGTSKRCTLSPSIRITVFDGINEPLTNSNGEVLVYQTGTSLHSDSIHQSHRQSDLPFDLDDLTIGSTMAAQNNRRNEVVVVCLVVIFSVLLMATILLVICLVHRRGFSGRQWMVSRSDNLTTEKQNCKKDLNIVNKAANNRSNIDLWMENQMSVDPSELRSDMKPELKSPLQYGITNIQAYPGQEEIGSPNRILSSSSLSNYHQTGVMSPLISEIQQQQQQSQQNSHLALNSLDHVQMSVNNTNTLSPSRLRLLSTTSTGISSIGAYNKRDSNIPHVLSNSDVSHILSQSSYRPPSPDYQCLDAIWCHQNKFPINNINVMHRFHNPLTNNNLQGGNASNNNNNANNNTSHPIHRTQRSNQKLSAQYSIGNSENSVKASLNNSQNMMMTMMMTSNDFPDLSVVPTQTSINNSTLLPHTYYEIATPSETWHTRCLPVFMSSGNPHENETHVNLHAQHLQSTDNQYNLNQTNNSQHNQRLTEFNSRSYNHIATLGRPTTGKGRRRLTASTTINNKEDSMYNLHAGELAIHSVKRSVQNPHGQQNEQYRLKTEDNMLKSKSININNDDDNNNKNDNTTKVIGSSTYHDSDMLNNNNIEISNTDSSNNNSDDNNNDVNNEDVQKLHGGQMIEQKPSVHYTYQAFREGTFV</sequence>
<dbReference type="PANTHER" id="PTHR24026:SF133">
    <property type="entry name" value="CADHERIN-RELATED FAMILY MEMBER 2"/>
    <property type="match status" value="1"/>
</dbReference>
<evidence type="ECO:0000256" key="3">
    <source>
        <dbReference type="ARBA" id="ARBA00022737"/>
    </source>
</evidence>
<feature type="domain" description="Cadherin" evidence="12">
    <location>
        <begin position="1104"/>
        <end position="1215"/>
    </location>
</feature>
<keyword evidence="5" id="KW-0130">Cell adhesion</keyword>